<evidence type="ECO:0000256" key="2">
    <source>
        <dbReference type="SAM" id="Phobius"/>
    </source>
</evidence>
<sequence length="170" mass="18070">MAFQLLFCFMLKTWCFSCVFWFSYFCHVFMVFVLLCCYVLEHCCWCPKAASTNPPVAPVSKAEAPLPALEVGQISSEASPAAGQMSSEVVPASEVQETPPLPEEAPSITVEGGDEAVLSSAEAEPEVPQEGGDAEGKEADSEGENNGRASLRGSIQNMLSGAEDELGLNG</sequence>
<evidence type="ECO:0000256" key="1">
    <source>
        <dbReference type="SAM" id="MobiDB-lite"/>
    </source>
</evidence>
<gene>
    <name evidence="3" type="ORF">PGLA1383_LOCUS27850</name>
</gene>
<dbReference type="AlphaFoldDB" id="A0A813FBZ6"/>
<proteinExistence type="predicted"/>
<reference evidence="3" key="1">
    <citation type="submission" date="2021-02" db="EMBL/GenBank/DDBJ databases">
        <authorList>
            <person name="Dougan E. K."/>
            <person name="Rhodes N."/>
            <person name="Thang M."/>
            <person name="Chan C."/>
        </authorList>
    </citation>
    <scope>NUCLEOTIDE SEQUENCE</scope>
</reference>
<keyword evidence="4" id="KW-1185">Reference proteome</keyword>
<name>A0A813FBZ6_POLGL</name>
<keyword evidence="2" id="KW-0472">Membrane</keyword>
<evidence type="ECO:0000313" key="4">
    <source>
        <dbReference type="Proteomes" id="UP000654075"/>
    </source>
</evidence>
<feature type="transmembrane region" description="Helical" evidence="2">
    <location>
        <begin position="20"/>
        <end position="40"/>
    </location>
</feature>
<comment type="caution">
    <text evidence="3">The sequence shown here is derived from an EMBL/GenBank/DDBJ whole genome shotgun (WGS) entry which is preliminary data.</text>
</comment>
<accession>A0A813FBZ6</accession>
<keyword evidence="2" id="KW-1133">Transmembrane helix</keyword>
<feature type="region of interest" description="Disordered" evidence="1">
    <location>
        <begin position="77"/>
        <end position="170"/>
    </location>
</feature>
<protein>
    <submittedName>
        <fullName evidence="3">Uncharacterized protein</fullName>
    </submittedName>
</protein>
<dbReference type="EMBL" id="CAJNNV010024500">
    <property type="protein sequence ID" value="CAE8610023.1"/>
    <property type="molecule type" value="Genomic_DNA"/>
</dbReference>
<organism evidence="3 4">
    <name type="scientific">Polarella glacialis</name>
    <name type="common">Dinoflagellate</name>
    <dbReference type="NCBI Taxonomy" id="89957"/>
    <lineage>
        <taxon>Eukaryota</taxon>
        <taxon>Sar</taxon>
        <taxon>Alveolata</taxon>
        <taxon>Dinophyceae</taxon>
        <taxon>Suessiales</taxon>
        <taxon>Suessiaceae</taxon>
        <taxon>Polarella</taxon>
    </lineage>
</organism>
<evidence type="ECO:0000313" key="3">
    <source>
        <dbReference type="EMBL" id="CAE8610023.1"/>
    </source>
</evidence>
<dbReference type="Proteomes" id="UP000654075">
    <property type="component" value="Unassembled WGS sequence"/>
</dbReference>
<keyword evidence="2" id="KW-0812">Transmembrane</keyword>